<keyword evidence="6" id="KW-1133">Transmembrane helix</keyword>
<keyword evidence="2" id="KW-0964">Secreted</keyword>
<dbReference type="InterPro" id="IPR019931">
    <property type="entry name" value="LPXTG_anchor"/>
</dbReference>
<dbReference type="SUPFAM" id="SSF49478">
    <property type="entry name" value="Cna protein B-type domain"/>
    <property type="match status" value="1"/>
</dbReference>
<evidence type="ECO:0000256" key="6">
    <source>
        <dbReference type="SAM" id="Phobius"/>
    </source>
</evidence>
<keyword evidence="3" id="KW-0732">Signal</keyword>
<gene>
    <name evidence="8" type="ORF">GJE22_06100</name>
</gene>
<proteinExistence type="predicted"/>
<reference evidence="9" key="1">
    <citation type="submission" date="2019-08" db="EMBL/GenBank/DDBJ databases">
        <title>Arthrobacter sp. nov., isolated from plateau pika and Tibetan wild ass.</title>
        <authorList>
            <person name="Ge Y."/>
        </authorList>
    </citation>
    <scope>NUCLEOTIDE SEQUENCE [LARGE SCALE GENOMIC DNA]</scope>
    <source>
        <strain evidence="9">HF-1365</strain>
    </source>
</reference>
<dbReference type="Pfam" id="PF00746">
    <property type="entry name" value="Gram_pos_anchor"/>
    <property type="match status" value="1"/>
</dbReference>
<protein>
    <submittedName>
        <fullName evidence="8">Cna B-type domain-containing protein</fullName>
    </submittedName>
</protein>
<evidence type="ECO:0000256" key="3">
    <source>
        <dbReference type="ARBA" id="ARBA00022729"/>
    </source>
</evidence>
<accession>A0A7K0G944</accession>
<organism evidence="8 9">
    <name type="scientific">Enorma shizhengliae</name>
    <dbReference type="NCBI Taxonomy" id="2606615"/>
    <lineage>
        <taxon>Bacteria</taxon>
        <taxon>Bacillati</taxon>
        <taxon>Actinomycetota</taxon>
        <taxon>Coriobacteriia</taxon>
        <taxon>Coriobacteriales</taxon>
        <taxon>Coriobacteriaceae</taxon>
        <taxon>Enorma</taxon>
    </lineage>
</organism>
<evidence type="ECO:0000256" key="4">
    <source>
        <dbReference type="ARBA" id="ARBA00023088"/>
    </source>
</evidence>
<dbReference type="NCBIfam" id="TIGR01167">
    <property type="entry name" value="LPXTG_anchor"/>
    <property type="match status" value="1"/>
</dbReference>
<feature type="compositionally biased region" description="Low complexity" evidence="5">
    <location>
        <begin position="293"/>
        <end position="310"/>
    </location>
</feature>
<feature type="domain" description="Gram-positive cocci surface proteins LPxTG" evidence="7">
    <location>
        <begin position="343"/>
        <end position="374"/>
    </location>
</feature>
<evidence type="ECO:0000256" key="2">
    <source>
        <dbReference type="ARBA" id="ARBA00022525"/>
    </source>
</evidence>
<dbReference type="Pfam" id="PF05738">
    <property type="entry name" value="Cna_B"/>
    <property type="match status" value="1"/>
</dbReference>
<feature type="compositionally biased region" description="Basic and acidic residues" evidence="5">
    <location>
        <begin position="271"/>
        <end position="280"/>
    </location>
</feature>
<dbReference type="Gene3D" id="2.60.40.1140">
    <property type="entry name" value="Collagen-binding surface protein Cna, B-type domain"/>
    <property type="match status" value="1"/>
</dbReference>
<dbReference type="EMBL" id="VTFZ01000007">
    <property type="protein sequence ID" value="MRX80162.1"/>
    <property type="molecule type" value="Genomic_DNA"/>
</dbReference>
<dbReference type="PROSITE" id="PS50847">
    <property type="entry name" value="GRAM_POS_ANCHORING"/>
    <property type="match status" value="1"/>
</dbReference>
<name>A0A7K0G944_9ACTN</name>
<dbReference type="Proteomes" id="UP000470010">
    <property type="component" value="Unassembled WGS sequence"/>
</dbReference>
<keyword evidence="9" id="KW-1185">Reference proteome</keyword>
<evidence type="ECO:0000256" key="1">
    <source>
        <dbReference type="ARBA" id="ARBA00022512"/>
    </source>
</evidence>
<dbReference type="InterPro" id="IPR008454">
    <property type="entry name" value="Collagen-bd_Cna-like_B-typ_dom"/>
</dbReference>
<evidence type="ECO:0000256" key="5">
    <source>
        <dbReference type="SAM" id="MobiDB-lite"/>
    </source>
</evidence>
<feature type="transmembrane region" description="Helical" evidence="6">
    <location>
        <begin position="104"/>
        <end position="126"/>
    </location>
</feature>
<evidence type="ECO:0000313" key="9">
    <source>
        <dbReference type="Proteomes" id="UP000470010"/>
    </source>
</evidence>
<comment type="caution">
    <text evidence="8">The sequence shown here is derived from an EMBL/GenBank/DDBJ whole genome shotgun (WGS) entry which is preliminary data.</text>
</comment>
<feature type="region of interest" description="Disordered" evidence="5">
    <location>
        <begin position="269"/>
        <end position="352"/>
    </location>
</feature>
<evidence type="ECO:0000259" key="7">
    <source>
        <dbReference type="PROSITE" id="PS50847"/>
    </source>
</evidence>
<sequence length="374" mass="40152">MSTRFVPNSFPMGAPEARIVTRLGLHVPERPSCERTLALICERNHRSCTRRVPCVTVRGTFLGRILGKVHLNAWVNSSTARVFTLGHSPACDWRKKGMGFMKKMIMRGLLAIATLALAAATPFVAFPTTALAKEESGSSYITVEKIWEDSDNKGGTRPDSVRVRVKIDAVEARSDEPIDYFSLISHTGEGSDDELSAEGPDGILGTDDDWTLVLSEENGWEVQIETSTGGSYIRGIEVEELDVPSGYTSSIEKDFSRDMLSGYIDVTNTKAAEEPGDPRDPNPVSPEDPVGPVQPETPVNPEEPVTPTEPGNMTPDTPDITPSAEAPAAGGDREKRPSEASKLPQTGDSSGYLLAAGLGSIVLLAGMGLAKKQS</sequence>
<dbReference type="CDD" id="cd00222">
    <property type="entry name" value="CollagenBindB"/>
    <property type="match status" value="1"/>
</dbReference>
<keyword evidence="6" id="KW-0472">Membrane</keyword>
<keyword evidence="6" id="KW-0812">Transmembrane</keyword>
<keyword evidence="1" id="KW-0134">Cell wall</keyword>
<keyword evidence="4" id="KW-0572">Peptidoglycan-anchor</keyword>
<evidence type="ECO:0000313" key="8">
    <source>
        <dbReference type="EMBL" id="MRX80162.1"/>
    </source>
</evidence>
<dbReference type="AlphaFoldDB" id="A0A7K0G944"/>